<dbReference type="AlphaFoldDB" id="A0A3M8KA28"/>
<evidence type="ECO:0000259" key="2">
    <source>
        <dbReference type="Pfam" id="PF00535"/>
    </source>
</evidence>
<dbReference type="InterPro" id="IPR050256">
    <property type="entry name" value="Glycosyltransferase_2"/>
</dbReference>
<reference evidence="3 4" key="1">
    <citation type="submission" date="2018-02" db="EMBL/GenBank/DDBJ databases">
        <title>Corynebacterium alimpuense sp. nov., a marine obligate actinomycete isolated from sediments of Valparaiso bay, Chile.</title>
        <authorList>
            <person name="Claverias F."/>
            <person name="Gonzales-Siles L."/>
            <person name="Salva-Serra F."/>
            <person name="Inganaes E."/>
            <person name="Molin K."/>
            <person name="Cumsille A."/>
            <person name="Undabarrena A."/>
            <person name="Couve E."/>
            <person name="Moore E.R.B."/>
            <person name="Gomila M."/>
            <person name="Camara B."/>
        </authorList>
    </citation>
    <scope>NUCLEOTIDE SEQUENCE [LARGE SCALE GENOMIC DNA]</scope>
    <source>
        <strain evidence="3 4">CCUG 69366</strain>
    </source>
</reference>
<dbReference type="Proteomes" id="UP000266975">
    <property type="component" value="Unassembled WGS sequence"/>
</dbReference>
<dbReference type="InterPro" id="IPR029044">
    <property type="entry name" value="Nucleotide-diphossugar_trans"/>
</dbReference>
<evidence type="ECO:0000313" key="3">
    <source>
        <dbReference type="EMBL" id="RNE50073.1"/>
    </source>
</evidence>
<gene>
    <name evidence="3" type="ORF">C5L39_01245</name>
</gene>
<evidence type="ECO:0000256" key="1">
    <source>
        <dbReference type="ARBA" id="ARBA00006739"/>
    </source>
</evidence>
<dbReference type="GO" id="GO:0016740">
    <property type="term" value="F:transferase activity"/>
    <property type="evidence" value="ECO:0007669"/>
    <property type="project" value="UniProtKB-KW"/>
</dbReference>
<keyword evidence="3" id="KW-0808">Transferase</keyword>
<keyword evidence="4" id="KW-1185">Reference proteome</keyword>
<dbReference type="SUPFAM" id="SSF53448">
    <property type="entry name" value="Nucleotide-diphospho-sugar transferases"/>
    <property type="match status" value="1"/>
</dbReference>
<comment type="similarity">
    <text evidence="1">Belongs to the glycosyltransferase 2 family.</text>
</comment>
<dbReference type="PANTHER" id="PTHR48090">
    <property type="entry name" value="UNDECAPRENYL-PHOSPHATE 4-DEOXY-4-FORMAMIDO-L-ARABINOSE TRANSFERASE-RELATED"/>
    <property type="match status" value="1"/>
</dbReference>
<comment type="caution">
    <text evidence="3">The sequence shown here is derived from an EMBL/GenBank/DDBJ whole genome shotgun (WGS) entry which is preliminary data.</text>
</comment>
<dbReference type="CDD" id="cd04179">
    <property type="entry name" value="DPM_DPG-synthase_like"/>
    <property type="match status" value="1"/>
</dbReference>
<name>A0A3M8KA28_9CORY</name>
<dbReference type="OrthoDB" id="3177103at2"/>
<proteinExistence type="inferred from homology"/>
<dbReference type="EMBL" id="PTJO01000001">
    <property type="protein sequence ID" value="RNE50073.1"/>
    <property type="molecule type" value="Genomic_DNA"/>
</dbReference>
<dbReference type="Gene3D" id="3.90.550.10">
    <property type="entry name" value="Spore Coat Polysaccharide Biosynthesis Protein SpsA, Chain A"/>
    <property type="match status" value="1"/>
</dbReference>
<organism evidence="3 4">
    <name type="scientific">Corynebacterium alimapuense</name>
    <dbReference type="NCBI Taxonomy" id="1576874"/>
    <lineage>
        <taxon>Bacteria</taxon>
        <taxon>Bacillati</taxon>
        <taxon>Actinomycetota</taxon>
        <taxon>Actinomycetes</taxon>
        <taxon>Mycobacteriales</taxon>
        <taxon>Corynebacteriaceae</taxon>
        <taxon>Corynebacterium</taxon>
    </lineage>
</organism>
<dbReference type="Pfam" id="PF00535">
    <property type="entry name" value="Glycos_transf_2"/>
    <property type="match status" value="1"/>
</dbReference>
<sequence>MVIPSLGEAENLRLVLPELDVSYEVIVVEGKDPAGTRTVAQETRAHTRIIPQTRRGKGNAMLCGCHAANGRYLVMFDADGSADPTEIPRFIEALKKGADFAKGSRFLHAGGSADLTRVRGLGNTGLCTLTNLLFNSQFTDLCYGFNAFRAEILPLLELPPPLHDSESLWGDGFEIETLLSCRIARAQVKYQEVPSFELHRVFGRSNLNAWSDGWRVLRTIVWERAAAFQELPRRSLSSSRSIPAA</sequence>
<dbReference type="PANTHER" id="PTHR48090:SF7">
    <property type="entry name" value="RFBJ PROTEIN"/>
    <property type="match status" value="1"/>
</dbReference>
<protein>
    <submittedName>
        <fullName evidence="3">Glycosyl transferase</fullName>
    </submittedName>
</protein>
<evidence type="ECO:0000313" key="4">
    <source>
        <dbReference type="Proteomes" id="UP000266975"/>
    </source>
</evidence>
<accession>A0A3M8KA28</accession>
<dbReference type="InterPro" id="IPR001173">
    <property type="entry name" value="Glyco_trans_2-like"/>
</dbReference>
<feature type="domain" description="Glycosyltransferase 2-like" evidence="2">
    <location>
        <begin position="2"/>
        <end position="153"/>
    </location>
</feature>